<feature type="chain" id="PRO_5044767759" evidence="3">
    <location>
        <begin position="32"/>
        <end position="554"/>
    </location>
</feature>
<keyword evidence="2" id="KW-1133">Transmembrane helix</keyword>
<feature type="compositionally biased region" description="Polar residues" evidence="1">
    <location>
        <begin position="456"/>
        <end position="474"/>
    </location>
</feature>
<feature type="compositionally biased region" description="Polar residues" evidence="1">
    <location>
        <begin position="416"/>
        <end position="447"/>
    </location>
</feature>
<keyword evidence="5" id="KW-1185">Reference proteome</keyword>
<evidence type="ECO:0000256" key="3">
    <source>
        <dbReference type="SAM" id="SignalP"/>
    </source>
</evidence>
<dbReference type="Pfam" id="PF17818">
    <property type="entry name" value="KCT2"/>
    <property type="match status" value="1"/>
</dbReference>
<reference evidence="4 5" key="1">
    <citation type="journal article" date="2023" name="Sci. Data">
        <title>Genome assembly of the Korean intertidal mud-creeper Batillaria attramentaria.</title>
        <authorList>
            <person name="Patra A.K."/>
            <person name="Ho P.T."/>
            <person name="Jun S."/>
            <person name="Lee S.J."/>
            <person name="Kim Y."/>
            <person name="Won Y.J."/>
        </authorList>
    </citation>
    <scope>NUCLEOTIDE SEQUENCE [LARGE SCALE GENOMIC DNA]</scope>
    <source>
        <strain evidence="4">Wonlab-2016</strain>
    </source>
</reference>
<feature type="compositionally biased region" description="Polar residues" evidence="1">
    <location>
        <begin position="368"/>
        <end position="381"/>
    </location>
</feature>
<name>A0ABD0M7Y9_9CAEN</name>
<keyword evidence="2" id="KW-0472">Membrane</keyword>
<proteinExistence type="predicted"/>
<evidence type="ECO:0000313" key="4">
    <source>
        <dbReference type="EMBL" id="KAK7507637.1"/>
    </source>
</evidence>
<dbReference type="Proteomes" id="UP001519460">
    <property type="component" value="Unassembled WGS sequence"/>
</dbReference>
<comment type="caution">
    <text evidence="4">The sequence shown here is derived from an EMBL/GenBank/DDBJ whole genome shotgun (WGS) entry which is preliminary data.</text>
</comment>
<feature type="transmembrane region" description="Helical" evidence="2">
    <location>
        <begin position="483"/>
        <end position="502"/>
    </location>
</feature>
<feature type="region of interest" description="Disordered" evidence="1">
    <location>
        <begin position="519"/>
        <end position="554"/>
    </location>
</feature>
<evidence type="ECO:0000313" key="5">
    <source>
        <dbReference type="Proteomes" id="UP001519460"/>
    </source>
</evidence>
<feature type="region of interest" description="Disordered" evidence="1">
    <location>
        <begin position="324"/>
        <end position="400"/>
    </location>
</feature>
<feature type="region of interest" description="Disordered" evidence="1">
    <location>
        <begin position="416"/>
        <end position="474"/>
    </location>
</feature>
<feature type="compositionally biased region" description="Polar residues" evidence="1">
    <location>
        <begin position="333"/>
        <end position="343"/>
    </location>
</feature>
<protein>
    <submittedName>
        <fullName evidence="4">Uncharacterized protein</fullName>
    </submittedName>
</protein>
<accession>A0ABD0M7Y9</accession>
<keyword evidence="3" id="KW-0732">Signal</keyword>
<gene>
    <name evidence="4" type="ORF">BaRGS_00001572</name>
</gene>
<evidence type="ECO:0000256" key="2">
    <source>
        <dbReference type="SAM" id="Phobius"/>
    </source>
</evidence>
<dbReference type="EMBL" id="JACVVK020000004">
    <property type="protein sequence ID" value="KAK7507637.1"/>
    <property type="molecule type" value="Genomic_DNA"/>
</dbReference>
<sequence>MLLAAKTAHCDIVKMLAWLSVVSLVVNRASTFPALPGEEKWHDLLEKGCNFPPKQVIEEANAACALLTSVYVKDEPPWKFLRSVCRTIVDVSESLCTTKKDVHFDLFQSNSQDVCNVTDTNDMTSDLQFAADDIVTCVNTCPASENDTTGMAKLCTLLLGLVRAKKTLPPSDDFIWQERFEDFQKSIEERNCSFPPKTLIRTDIAVTCSKPPGSQHLELQDNLCKTLFTLSLQGCELQELSVSSLAGLNDIINRDSIDVCKTAAELTTVHFLTNYTALEFLAQDLVTCPYVCDYRKDSARVCRLLLFAVTQPLLSRLQNLQTTTADRNDEESTTIVKPSTTTEKPFITNEKPSTSTTTEKLRTITEKPATTTEKLSTTNEKPATIPEKLPTIPEKLPTIPEKLPTIPEKLLITTEVRTSPSASSPEILTNKSVVQDYDTTSHPSSAASAEKETPATAGTSLSGESQASPGLDSSSTSMSSARILVYLVAVLCAVVLLYVLYINRNKLIDCVLASRESRQRRPSSSEAQYSKLQPSVEEVMPSLRKAASPKIHAY</sequence>
<keyword evidence="2" id="KW-0812">Transmembrane</keyword>
<dbReference type="AlphaFoldDB" id="A0ABD0M7Y9"/>
<evidence type="ECO:0000256" key="1">
    <source>
        <dbReference type="SAM" id="MobiDB-lite"/>
    </source>
</evidence>
<feature type="signal peptide" evidence="3">
    <location>
        <begin position="1"/>
        <end position="31"/>
    </location>
</feature>
<organism evidence="4 5">
    <name type="scientific">Batillaria attramentaria</name>
    <dbReference type="NCBI Taxonomy" id="370345"/>
    <lineage>
        <taxon>Eukaryota</taxon>
        <taxon>Metazoa</taxon>
        <taxon>Spiralia</taxon>
        <taxon>Lophotrochozoa</taxon>
        <taxon>Mollusca</taxon>
        <taxon>Gastropoda</taxon>
        <taxon>Caenogastropoda</taxon>
        <taxon>Sorbeoconcha</taxon>
        <taxon>Cerithioidea</taxon>
        <taxon>Batillariidae</taxon>
        <taxon>Batillaria</taxon>
    </lineage>
</organism>